<dbReference type="Proteomes" id="UP001652663">
    <property type="component" value="Chromosome 5"/>
</dbReference>
<keyword evidence="7" id="KW-0325">Glycoprotein</keyword>
<gene>
    <name evidence="11 12 13" type="primary">LOC109559669</name>
</gene>
<dbReference type="PROSITE" id="PS50041">
    <property type="entry name" value="C_TYPE_LECTIN_2"/>
    <property type="match status" value="1"/>
</dbReference>
<evidence type="ECO:0000256" key="3">
    <source>
        <dbReference type="ARBA" id="ARBA00022734"/>
    </source>
</evidence>
<dbReference type="SUPFAM" id="SSF56436">
    <property type="entry name" value="C-type lectin-like"/>
    <property type="match status" value="1"/>
</dbReference>
<sequence>MDEEPIIYSITTLNQDFQQRHTPKNIKHKLDPNELPLTKKKLKHQKPCKRQHKNIAEDVNDEVLSGDVLPLPWRLISKILGVLCLLLMAMAMVVAVVTANSSSKKSPLKIQQKENLCLGPQCHSCPENWVWFRCSCYYFSKGMLTWIESQSACSSLNSSLIKINKEEMHFFSLKSFFWIGVYYNETGRHWLWENDSLLPYDMFSLPTPVLRHNCLSYKSREVYLSESCEIKQTYICFTYDIMDFTHYTSFKEMMRKHCLVSCLF</sequence>
<keyword evidence="4" id="KW-0735">Signal-anchor</keyword>
<dbReference type="Gene3D" id="3.10.100.10">
    <property type="entry name" value="Mannose-Binding Protein A, subunit A"/>
    <property type="match status" value="1"/>
</dbReference>
<dbReference type="GO" id="GO:0045954">
    <property type="term" value="P:positive regulation of natural killer cell mediated cytotoxicity"/>
    <property type="evidence" value="ECO:0007669"/>
    <property type="project" value="TreeGrafter"/>
</dbReference>
<dbReference type="SMART" id="SM00034">
    <property type="entry name" value="CLECT"/>
    <property type="match status" value="1"/>
</dbReference>
<dbReference type="GeneID" id="109559669"/>
<dbReference type="PANTHER" id="PTHR22800">
    <property type="entry name" value="C-TYPE LECTIN PROTEINS"/>
    <property type="match status" value="1"/>
</dbReference>
<dbReference type="RefSeq" id="XP_019817121.2">
    <property type="nucleotide sequence ID" value="XM_019961562.2"/>
</dbReference>
<evidence type="ECO:0000256" key="8">
    <source>
        <dbReference type="SAM" id="Phobius"/>
    </source>
</evidence>
<feature type="domain" description="C-type lectin" evidence="9">
    <location>
        <begin position="132"/>
        <end position="237"/>
    </location>
</feature>
<dbReference type="GO" id="GO:0030246">
    <property type="term" value="F:carbohydrate binding"/>
    <property type="evidence" value="ECO:0007669"/>
    <property type="project" value="UniProtKB-KW"/>
</dbReference>
<dbReference type="PANTHER" id="PTHR22800:SF256">
    <property type="entry name" value="KILLER CELL LECTIN-LIKE RECEPTOR SUBFAMILY E MEMBER 1"/>
    <property type="match status" value="1"/>
</dbReference>
<proteinExistence type="predicted"/>
<dbReference type="Pfam" id="PF00059">
    <property type="entry name" value="Lectin_C"/>
    <property type="match status" value="1"/>
</dbReference>
<keyword evidence="6 8" id="KW-0472">Membrane</keyword>
<evidence type="ECO:0000313" key="13">
    <source>
        <dbReference type="RefSeq" id="XP_070646231.1"/>
    </source>
</evidence>
<evidence type="ECO:0000313" key="11">
    <source>
        <dbReference type="RefSeq" id="XP_019817121.2"/>
    </source>
</evidence>
<dbReference type="InterPro" id="IPR016186">
    <property type="entry name" value="C-type_lectin-like/link_sf"/>
</dbReference>
<accession>A0A6P5BV51</accession>
<dbReference type="RefSeq" id="XP_070646231.1">
    <property type="nucleotide sequence ID" value="XM_070790130.1"/>
</dbReference>
<dbReference type="RefSeq" id="XP_070646230.1">
    <property type="nucleotide sequence ID" value="XM_070790129.1"/>
</dbReference>
<dbReference type="InterPro" id="IPR050919">
    <property type="entry name" value="NKG2/CD94_NK_receptors"/>
</dbReference>
<protein>
    <submittedName>
        <fullName evidence="11 12">Killer cell lectin-like receptor subfamily E member 1 isoform X1</fullName>
    </submittedName>
</protein>
<dbReference type="GO" id="GO:0016020">
    <property type="term" value="C:membrane"/>
    <property type="evidence" value="ECO:0007669"/>
    <property type="project" value="UniProtKB-SubCell"/>
</dbReference>
<keyword evidence="5 8" id="KW-1133">Transmembrane helix</keyword>
<dbReference type="OrthoDB" id="6133475at2759"/>
<evidence type="ECO:0000256" key="6">
    <source>
        <dbReference type="ARBA" id="ARBA00023136"/>
    </source>
</evidence>
<name>A0A6P5BV51_BOSIN</name>
<evidence type="ECO:0000256" key="5">
    <source>
        <dbReference type="ARBA" id="ARBA00022989"/>
    </source>
</evidence>
<evidence type="ECO:0000259" key="9">
    <source>
        <dbReference type="PROSITE" id="PS50041"/>
    </source>
</evidence>
<keyword evidence="3" id="KW-0430">Lectin</keyword>
<dbReference type="GO" id="GO:0002223">
    <property type="term" value="P:stimulatory C-type lectin receptor signaling pathway"/>
    <property type="evidence" value="ECO:0007669"/>
    <property type="project" value="TreeGrafter"/>
</dbReference>
<feature type="transmembrane region" description="Helical" evidence="8">
    <location>
        <begin position="79"/>
        <end position="99"/>
    </location>
</feature>
<dbReference type="KEGG" id="biu:109559669"/>
<reference evidence="11 12" key="1">
    <citation type="submission" date="2025-05" db="UniProtKB">
        <authorList>
            <consortium name="RefSeq"/>
        </authorList>
    </citation>
    <scope>IDENTIFICATION</scope>
    <source>
        <tissue evidence="11 12">Blood</tissue>
    </source>
</reference>
<evidence type="ECO:0000256" key="7">
    <source>
        <dbReference type="ARBA" id="ARBA00023180"/>
    </source>
</evidence>
<dbReference type="InterPro" id="IPR001304">
    <property type="entry name" value="C-type_lectin-like"/>
</dbReference>
<evidence type="ECO:0000313" key="12">
    <source>
        <dbReference type="RefSeq" id="XP_070646230.1"/>
    </source>
</evidence>
<dbReference type="CDD" id="cd03593">
    <property type="entry name" value="CLECT_NK_receptors_like"/>
    <property type="match status" value="1"/>
</dbReference>
<evidence type="ECO:0000256" key="4">
    <source>
        <dbReference type="ARBA" id="ARBA00022968"/>
    </source>
</evidence>
<comment type="subcellular location">
    <subcellularLocation>
        <location evidence="1">Membrane</location>
        <topology evidence="1">Single-pass type II membrane protein</topology>
    </subcellularLocation>
</comment>
<dbReference type="InterPro" id="IPR016187">
    <property type="entry name" value="CTDL_fold"/>
</dbReference>
<evidence type="ECO:0000256" key="2">
    <source>
        <dbReference type="ARBA" id="ARBA00022692"/>
    </source>
</evidence>
<evidence type="ECO:0000256" key="1">
    <source>
        <dbReference type="ARBA" id="ARBA00004606"/>
    </source>
</evidence>
<organism evidence="10 11">
    <name type="scientific">Bos indicus</name>
    <name type="common">Zebu</name>
    <dbReference type="NCBI Taxonomy" id="9915"/>
    <lineage>
        <taxon>Eukaryota</taxon>
        <taxon>Metazoa</taxon>
        <taxon>Chordata</taxon>
        <taxon>Craniata</taxon>
        <taxon>Vertebrata</taxon>
        <taxon>Euteleostomi</taxon>
        <taxon>Mammalia</taxon>
        <taxon>Eutheria</taxon>
        <taxon>Laurasiatheria</taxon>
        <taxon>Artiodactyla</taxon>
        <taxon>Ruminantia</taxon>
        <taxon>Pecora</taxon>
        <taxon>Bovidae</taxon>
        <taxon>Bovinae</taxon>
        <taxon>Bos</taxon>
    </lineage>
</organism>
<evidence type="ECO:0000313" key="10">
    <source>
        <dbReference type="Proteomes" id="UP001652663"/>
    </source>
</evidence>
<keyword evidence="2 8" id="KW-0812">Transmembrane</keyword>
<keyword evidence="10" id="KW-1185">Reference proteome</keyword>
<dbReference type="InterPro" id="IPR033992">
    <property type="entry name" value="NKR-like_CTLD"/>
</dbReference>